<organism evidence="1">
    <name type="scientific">marine sediment metagenome</name>
    <dbReference type="NCBI Taxonomy" id="412755"/>
    <lineage>
        <taxon>unclassified sequences</taxon>
        <taxon>metagenomes</taxon>
        <taxon>ecological metagenomes</taxon>
    </lineage>
</organism>
<feature type="non-terminal residue" evidence="1">
    <location>
        <position position="35"/>
    </location>
</feature>
<name>X0WA05_9ZZZZ</name>
<reference evidence="1" key="1">
    <citation type="journal article" date="2014" name="Front. Microbiol.">
        <title>High frequency of phylogenetically diverse reductive dehalogenase-homologous genes in deep subseafloor sedimentary metagenomes.</title>
        <authorList>
            <person name="Kawai M."/>
            <person name="Futagami T."/>
            <person name="Toyoda A."/>
            <person name="Takaki Y."/>
            <person name="Nishi S."/>
            <person name="Hori S."/>
            <person name="Arai W."/>
            <person name="Tsubouchi T."/>
            <person name="Morono Y."/>
            <person name="Uchiyama I."/>
            <person name="Ito T."/>
            <person name="Fujiyama A."/>
            <person name="Inagaki F."/>
            <person name="Takami H."/>
        </authorList>
    </citation>
    <scope>NUCLEOTIDE SEQUENCE</scope>
    <source>
        <strain evidence="1">Expedition CK06-06</strain>
    </source>
</reference>
<protein>
    <submittedName>
        <fullName evidence="1">Uncharacterized protein</fullName>
    </submittedName>
</protein>
<evidence type="ECO:0000313" key="1">
    <source>
        <dbReference type="EMBL" id="GAG20047.1"/>
    </source>
</evidence>
<dbReference type="AlphaFoldDB" id="X0WA05"/>
<accession>X0WA05</accession>
<sequence length="35" mass="3660">MAGTTLRAASVQLHPVADSGDNNQIYDVVGNKTDT</sequence>
<gene>
    <name evidence="1" type="ORF">S01H1_60364</name>
</gene>
<proteinExistence type="predicted"/>
<comment type="caution">
    <text evidence="1">The sequence shown here is derived from an EMBL/GenBank/DDBJ whole genome shotgun (WGS) entry which is preliminary data.</text>
</comment>
<dbReference type="EMBL" id="BARS01039536">
    <property type="protein sequence ID" value="GAG20047.1"/>
    <property type="molecule type" value="Genomic_DNA"/>
</dbReference>